<comment type="similarity">
    <text evidence="2 6">Belongs to the peroxisomal membrane protein PXMP2/4 family.</text>
</comment>
<keyword evidence="5 6" id="KW-0472">Membrane</keyword>
<dbReference type="InterPro" id="IPR007248">
    <property type="entry name" value="Mpv17_PMP22"/>
</dbReference>
<keyword evidence="8" id="KW-1185">Reference proteome</keyword>
<dbReference type="RefSeq" id="XP_005190702.1">
    <property type="nucleotide sequence ID" value="XM_005190645.3"/>
</dbReference>
<dbReference type="Pfam" id="PF04117">
    <property type="entry name" value="Mpv17_PMP22"/>
    <property type="match status" value="1"/>
</dbReference>
<dbReference type="OrthoDB" id="10267969at2759"/>
<sequence length="203" mass="24058">MRILMLRKFSEFTHKYKILRGMLAYGLLWPCGSLAEQTLIEKRTFRTYDWKKCLKFSLFGCFFMGPTVYAWMRLASIMWPRTDIKSSFCKAITEQAGYDPMAISTFLFTMSLMEGKTYEEAKHEVATKFLDAYRIGVIYWPCVQTVNFALVPVQNQVVFTSFFSMCWTTFLAYVKYMELPNVDVDHHMEFHLDFHILDFHVHF</sequence>
<proteinExistence type="inferred from homology"/>
<dbReference type="GO" id="GO:0016020">
    <property type="term" value="C:membrane"/>
    <property type="evidence" value="ECO:0007669"/>
    <property type="project" value="UniProtKB-SubCell"/>
</dbReference>
<dbReference type="VEuPathDB" id="VectorBase:MDOMA2_017988"/>
<evidence type="ECO:0000256" key="3">
    <source>
        <dbReference type="ARBA" id="ARBA00022692"/>
    </source>
</evidence>
<dbReference type="AlphaFoldDB" id="A0A1I8MCR9"/>
<evidence type="ECO:0000256" key="5">
    <source>
        <dbReference type="ARBA" id="ARBA00023136"/>
    </source>
</evidence>
<dbReference type="GeneID" id="101893224"/>
<keyword evidence="4 6" id="KW-1133">Transmembrane helix</keyword>
<protein>
    <submittedName>
        <fullName evidence="9">Protein SYM1</fullName>
    </submittedName>
</protein>
<dbReference type="eggNOG" id="KOG1944">
    <property type="taxonomic scope" value="Eukaryota"/>
</dbReference>
<feature type="transmembrane region" description="Helical" evidence="6">
    <location>
        <begin position="54"/>
        <end position="72"/>
    </location>
</feature>
<dbReference type="GO" id="GO:0005739">
    <property type="term" value="C:mitochondrion"/>
    <property type="evidence" value="ECO:0007669"/>
    <property type="project" value="TreeGrafter"/>
</dbReference>
<evidence type="ECO:0000256" key="1">
    <source>
        <dbReference type="ARBA" id="ARBA00004141"/>
    </source>
</evidence>
<name>A0A1I8MCR9_MUSDO</name>
<evidence type="ECO:0000313" key="7">
    <source>
        <dbReference type="EnsemblMetazoa" id="MDOA003575-PA"/>
    </source>
</evidence>
<evidence type="ECO:0000313" key="9">
    <source>
        <dbReference type="RefSeq" id="XP_005190702.1"/>
    </source>
</evidence>
<dbReference type="Proteomes" id="UP001652621">
    <property type="component" value="Unplaced"/>
</dbReference>
<organism evidence="7">
    <name type="scientific">Musca domestica</name>
    <name type="common">House fly</name>
    <dbReference type="NCBI Taxonomy" id="7370"/>
    <lineage>
        <taxon>Eukaryota</taxon>
        <taxon>Metazoa</taxon>
        <taxon>Ecdysozoa</taxon>
        <taxon>Arthropoda</taxon>
        <taxon>Hexapoda</taxon>
        <taxon>Insecta</taxon>
        <taxon>Pterygota</taxon>
        <taxon>Neoptera</taxon>
        <taxon>Endopterygota</taxon>
        <taxon>Diptera</taxon>
        <taxon>Brachycera</taxon>
        <taxon>Muscomorpha</taxon>
        <taxon>Muscoidea</taxon>
        <taxon>Muscidae</taxon>
        <taxon>Musca</taxon>
    </lineage>
</organism>
<dbReference type="PANTHER" id="PTHR11266:SF26">
    <property type="entry name" value="IP08061P"/>
    <property type="match status" value="1"/>
</dbReference>
<evidence type="ECO:0000256" key="4">
    <source>
        <dbReference type="ARBA" id="ARBA00022989"/>
    </source>
</evidence>
<dbReference type="KEGG" id="mde:101893224"/>
<dbReference type="EnsemblMetazoa" id="MDOA003575-RA">
    <property type="protein sequence ID" value="MDOA003575-PA"/>
    <property type="gene ID" value="MDOA003575"/>
</dbReference>
<reference evidence="7" key="1">
    <citation type="submission" date="2020-05" db="UniProtKB">
        <authorList>
            <consortium name="EnsemblMetazoa"/>
        </authorList>
    </citation>
    <scope>IDENTIFICATION</scope>
    <source>
        <strain evidence="7">Aabys</strain>
    </source>
</reference>
<evidence type="ECO:0000256" key="6">
    <source>
        <dbReference type="RuleBase" id="RU363053"/>
    </source>
</evidence>
<keyword evidence="3 6" id="KW-0812">Transmembrane</keyword>
<comment type="caution">
    <text evidence="6">Lacks conserved residue(s) required for the propagation of feature annotation.</text>
</comment>
<dbReference type="VEuPathDB" id="VectorBase:MDOA003575"/>
<evidence type="ECO:0000313" key="8">
    <source>
        <dbReference type="Proteomes" id="UP001652621"/>
    </source>
</evidence>
<accession>A0A1I8MCR9</accession>
<dbReference type="PANTHER" id="PTHR11266">
    <property type="entry name" value="PEROXISOMAL MEMBRANE PROTEIN 2, PXMP2 MPV17"/>
    <property type="match status" value="1"/>
</dbReference>
<comment type="subcellular location">
    <subcellularLocation>
        <location evidence="1">Membrane</location>
        <topology evidence="1">Multi-pass membrane protein</topology>
    </subcellularLocation>
</comment>
<gene>
    <name evidence="7" type="primary">101893224</name>
    <name evidence="9" type="synonym">LOC101893224</name>
</gene>
<evidence type="ECO:0000256" key="2">
    <source>
        <dbReference type="ARBA" id="ARBA00006824"/>
    </source>
</evidence>
<reference evidence="9" key="2">
    <citation type="submission" date="2025-04" db="UniProtKB">
        <authorList>
            <consortium name="RefSeq"/>
        </authorList>
    </citation>
    <scope>IDENTIFICATION</scope>
    <source>
        <strain evidence="9">Aabys</strain>
    </source>
</reference>